<keyword evidence="5" id="KW-1185">Reference proteome</keyword>
<evidence type="ECO:0000256" key="1">
    <source>
        <dbReference type="ARBA" id="ARBA00023015"/>
    </source>
</evidence>
<evidence type="ECO:0000313" key="5">
    <source>
        <dbReference type="Proteomes" id="UP000184128"/>
    </source>
</evidence>
<evidence type="ECO:0000259" key="3">
    <source>
        <dbReference type="Pfam" id="PF05043"/>
    </source>
</evidence>
<dbReference type="OrthoDB" id="2161899at2"/>
<dbReference type="PANTHER" id="PTHR30185">
    <property type="entry name" value="CRYPTIC BETA-GLUCOSIDE BGL OPERON ANTITERMINATOR"/>
    <property type="match status" value="1"/>
</dbReference>
<evidence type="ECO:0000256" key="2">
    <source>
        <dbReference type="ARBA" id="ARBA00023163"/>
    </source>
</evidence>
<organism evidence="4 5">
    <name type="scientific">Atopostipes suicloacalis DSM 15692</name>
    <dbReference type="NCBI Taxonomy" id="1121025"/>
    <lineage>
        <taxon>Bacteria</taxon>
        <taxon>Bacillati</taxon>
        <taxon>Bacillota</taxon>
        <taxon>Bacilli</taxon>
        <taxon>Lactobacillales</taxon>
        <taxon>Carnobacteriaceae</taxon>
        <taxon>Atopostipes</taxon>
    </lineage>
</organism>
<dbReference type="Proteomes" id="UP000184128">
    <property type="component" value="Unassembled WGS sequence"/>
</dbReference>
<dbReference type="Pfam" id="PF05043">
    <property type="entry name" value="Mga"/>
    <property type="match status" value="1"/>
</dbReference>
<keyword evidence="1" id="KW-0805">Transcription regulation</keyword>
<feature type="domain" description="Mga helix-turn-helix" evidence="3">
    <location>
        <begin position="81"/>
        <end position="159"/>
    </location>
</feature>
<gene>
    <name evidence="4" type="ORF">SAMN02745249_00893</name>
</gene>
<dbReference type="InterPro" id="IPR007737">
    <property type="entry name" value="Mga_HTH"/>
</dbReference>
<dbReference type="EMBL" id="FQUF01000011">
    <property type="protein sequence ID" value="SHE67190.1"/>
    <property type="molecule type" value="Genomic_DNA"/>
</dbReference>
<dbReference type="Gene3D" id="1.10.10.10">
    <property type="entry name" value="Winged helix-like DNA-binding domain superfamily/Winged helix DNA-binding domain"/>
    <property type="match status" value="1"/>
</dbReference>
<evidence type="ECO:0000313" key="4">
    <source>
        <dbReference type="EMBL" id="SHE67190.1"/>
    </source>
</evidence>
<dbReference type="RefSeq" id="WP_073297031.1">
    <property type="nucleotide sequence ID" value="NZ_FQUF01000011.1"/>
</dbReference>
<dbReference type="PANTHER" id="PTHR30185:SF18">
    <property type="entry name" value="TRANSCRIPTIONAL REGULATOR MTLR"/>
    <property type="match status" value="1"/>
</dbReference>
<proteinExistence type="predicted"/>
<dbReference type="STRING" id="1121025.SAMN02745249_00893"/>
<dbReference type="InterPro" id="IPR036388">
    <property type="entry name" value="WH-like_DNA-bd_sf"/>
</dbReference>
<protein>
    <submittedName>
        <fullName evidence="4">Transcriptional antiterminator</fullName>
    </submittedName>
</protein>
<sequence>MWNLISTKERSKMEMLEMFYATNHPITIDTLSKQTKSSSRSVKNYLKELRETMEEIGGEFQSSSEGVNFKIPTNIGIDYFQKQLFKQSLGFMLLEKVFFDETLTNQQLINELFISQSTLNRLADTINTALEPYGLKLETSPYKVTGEEYLIRNFYTSYFIEAYTSNEWPFENIHKKLIDEIFPPASDYYQSTSKVMSYPHFRFHFAVDLVRNLQGYSVEFPLSEHDSVSALSDKVKTEIKKKIANFSFDNLLEEKIYIDVLVIYHLKILTPIVNEQLPKDDPLLKQLNEIKEMIDFLTEHFELAVEDQTNLIVEIDKALLFFSQSAKNHQPKMFILFPPRDYSLVDHYQKKYTAFYDIALQHMILLCKNRGFYPTEYTLNYLIYILISKWSGLTKQLFSRYNAITVKVYSHLNLRHAQNIAESLSSDLPESLEVSVLEEPIVNEEVLSKLDFDILVTTQTLILDIEQPIIFMYRSRSSYQYDDLQRLIRKAAKQKEKATREKFIKKHQLYITREETLKNRKPLK</sequence>
<dbReference type="InterPro" id="IPR050661">
    <property type="entry name" value="BglG_antiterminators"/>
</dbReference>
<accession>A0A1M4VED7</accession>
<reference evidence="5" key="1">
    <citation type="submission" date="2016-11" db="EMBL/GenBank/DDBJ databases">
        <authorList>
            <person name="Varghese N."/>
            <person name="Submissions S."/>
        </authorList>
    </citation>
    <scope>NUCLEOTIDE SEQUENCE [LARGE SCALE GENOMIC DNA]</scope>
    <source>
        <strain evidence="5">DSM 15692</strain>
    </source>
</reference>
<name>A0A1M4VED7_9LACT</name>
<dbReference type="AlphaFoldDB" id="A0A1M4VED7"/>
<keyword evidence="2" id="KW-0804">Transcription</keyword>